<feature type="transmembrane region" description="Helical" evidence="1">
    <location>
        <begin position="70"/>
        <end position="87"/>
    </location>
</feature>
<name>A0A1T4V9V9_9FIRM</name>
<evidence type="ECO:0000313" key="2">
    <source>
        <dbReference type="EMBL" id="SKA61709.1"/>
    </source>
</evidence>
<accession>A0A1T4V9V9</accession>
<reference evidence="2 3" key="1">
    <citation type="submission" date="2017-02" db="EMBL/GenBank/DDBJ databases">
        <authorList>
            <person name="Peterson S.W."/>
        </authorList>
    </citation>
    <scope>NUCLEOTIDE SEQUENCE [LARGE SCALE GENOMIC DNA]</scope>
    <source>
        <strain evidence="2 3">ATCC 35992</strain>
    </source>
</reference>
<dbReference type="OrthoDB" id="9801927at2"/>
<dbReference type="Proteomes" id="UP000190814">
    <property type="component" value="Unassembled WGS sequence"/>
</dbReference>
<feature type="transmembrane region" description="Helical" evidence="1">
    <location>
        <begin position="263"/>
        <end position="284"/>
    </location>
</feature>
<evidence type="ECO:0000313" key="3">
    <source>
        <dbReference type="Proteomes" id="UP000190814"/>
    </source>
</evidence>
<feature type="transmembrane region" description="Helical" evidence="1">
    <location>
        <begin position="126"/>
        <end position="148"/>
    </location>
</feature>
<keyword evidence="1" id="KW-0472">Membrane</keyword>
<keyword evidence="1" id="KW-0812">Transmembrane</keyword>
<keyword evidence="1" id="KW-1133">Transmembrane helix</keyword>
<feature type="transmembrane region" description="Helical" evidence="1">
    <location>
        <begin position="99"/>
        <end position="117"/>
    </location>
</feature>
<gene>
    <name evidence="2" type="ORF">SAMN02745111_00534</name>
</gene>
<keyword evidence="3" id="KW-1185">Reference proteome</keyword>
<dbReference type="RefSeq" id="WP_078765423.1">
    <property type="nucleotide sequence ID" value="NZ_FUXZ01000003.1"/>
</dbReference>
<evidence type="ECO:0000256" key="1">
    <source>
        <dbReference type="SAM" id="Phobius"/>
    </source>
</evidence>
<dbReference type="EMBL" id="FUXZ01000003">
    <property type="protein sequence ID" value="SKA61709.1"/>
    <property type="molecule type" value="Genomic_DNA"/>
</dbReference>
<dbReference type="AlphaFoldDB" id="A0A1T4V9V9"/>
<protein>
    <submittedName>
        <fullName evidence="2">Uncharacterized protein</fullName>
    </submittedName>
</protein>
<organism evidence="2 3">
    <name type="scientific">Eubacterium uniforme</name>
    <dbReference type="NCBI Taxonomy" id="39495"/>
    <lineage>
        <taxon>Bacteria</taxon>
        <taxon>Bacillati</taxon>
        <taxon>Bacillota</taxon>
        <taxon>Clostridia</taxon>
        <taxon>Eubacteriales</taxon>
        <taxon>Eubacteriaceae</taxon>
        <taxon>Eubacterium</taxon>
    </lineage>
</organism>
<proteinExistence type="predicted"/>
<feature type="transmembrane region" description="Helical" evidence="1">
    <location>
        <begin position="12"/>
        <end position="33"/>
    </location>
</feature>
<feature type="transmembrane region" description="Helical" evidence="1">
    <location>
        <begin position="39"/>
        <end position="58"/>
    </location>
</feature>
<sequence>MSKDFILKFQRSLIIGIGVVLAFVFWLMHVSQYGIFNDFYLILIYNVVILVLWMLFAASRCVTKKMDDKINSIFEIMIAGEIFFFIYAQLRVCYDDADYLIAIPIIAAGLSVLWLYAGNKLSVNRLLVTFMFSLLALLLVSGAEYHFVYLSGDTHKTHHFSTDDNYKRFKKLYNKGSGKAYIIDKYTDDTLVLRDLRTDEKSYQTFDSKTDYDDFILYNTMGKDNYLPEIGDKCTFDDKERCIHFEIEEAAITKEHRLKENHIFYYSIWVGVMIALCLLFGIGIRTEVEKPILDNKKLVNE</sequence>